<feature type="domain" description="Inosine/uridine-preferring nucleoside hydrolase" evidence="3">
    <location>
        <begin position="4"/>
        <end position="300"/>
    </location>
</feature>
<evidence type="ECO:0000256" key="1">
    <source>
        <dbReference type="ARBA" id="ARBA00022801"/>
    </source>
</evidence>
<keyword evidence="1 4" id="KW-0378">Hydrolase</keyword>
<sequence length="313" mass="34267">MKKVILDMDTGIDDALAIAYAVAKPELEILGITTVYGTAPVEYTYRNTVKVLESVGEPLPVRKGSDKPRERIREYNGKIHGMDGLGETLGELKEDGLVPSQHAVDFIIEETDRCGEDLTIVTTGPLTNLAAAIEKSPAIMKKVGKIVTMGGAVATPGNVSKFAEANIAVDPEAADIVFKSKLPVTLVGLDVTRKTLLTDKDVEKWRQLGTPTAELFASFTQFYLHEYKKLHPYLEGCALHDPLAVGVALYPDLVNTVPMHIEVDKTDEALGRTVENLHVNEDETPNTQVCFQVDAQAFMDDFFGTCHHPNFVD</sequence>
<evidence type="ECO:0000256" key="2">
    <source>
        <dbReference type="ARBA" id="ARBA00023295"/>
    </source>
</evidence>
<dbReference type="SUPFAM" id="SSF53590">
    <property type="entry name" value="Nucleoside hydrolase"/>
    <property type="match status" value="1"/>
</dbReference>
<dbReference type="GO" id="GO:0016787">
    <property type="term" value="F:hydrolase activity"/>
    <property type="evidence" value="ECO:0007669"/>
    <property type="project" value="UniProtKB-KW"/>
</dbReference>
<keyword evidence="2" id="KW-0326">Glycosidase</keyword>
<evidence type="ECO:0000313" key="5">
    <source>
        <dbReference type="Proteomes" id="UP001500880"/>
    </source>
</evidence>
<dbReference type="PANTHER" id="PTHR12304:SF4">
    <property type="entry name" value="URIDINE NUCLEOSIDASE"/>
    <property type="match status" value="1"/>
</dbReference>
<comment type="caution">
    <text evidence="4">The sequence shown here is derived from an EMBL/GenBank/DDBJ whole genome shotgun (WGS) entry which is preliminary data.</text>
</comment>
<keyword evidence="5" id="KW-1185">Reference proteome</keyword>
<dbReference type="CDD" id="cd02650">
    <property type="entry name" value="nuc_hydro_CaPnhB"/>
    <property type="match status" value="1"/>
</dbReference>
<reference evidence="5" key="1">
    <citation type="journal article" date="2019" name="Int. J. Syst. Evol. Microbiol.">
        <title>The Global Catalogue of Microorganisms (GCM) 10K type strain sequencing project: providing services to taxonomists for standard genome sequencing and annotation.</title>
        <authorList>
            <consortium name="The Broad Institute Genomics Platform"/>
            <consortium name="The Broad Institute Genome Sequencing Center for Infectious Disease"/>
            <person name="Wu L."/>
            <person name="Ma J."/>
        </authorList>
    </citation>
    <scope>NUCLEOTIDE SEQUENCE [LARGE SCALE GENOMIC DNA]</scope>
    <source>
        <strain evidence="5">JCM 12389</strain>
    </source>
</reference>
<dbReference type="Pfam" id="PF01156">
    <property type="entry name" value="IU_nuc_hydro"/>
    <property type="match status" value="1"/>
</dbReference>
<proteinExistence type="predicted"/>
<gene>
    <name evidence="4" type="ORF">GCM10008986_08840</name>
</gene>
<dbReference type="Gene3D" id="3.90.245.10">
    <property type="entry name" value="Ribonucleoside hydrolase-like"/>
    <property type="match status" value="1"/>
</dbReference>
<dbReference type="PANTHER" id="PTHR12304">
    <property type="entry name" value="INOSINE-URIDINE PREFERRING NUCLEOSIDE HYDROLASE"/>
    <property type="match status" value="1"/>
</dbReference>
<protein>
    <submittedName>
        <fullName evidence="4">Nucleoside hydrolase</fullName>
    </submittedName>
</protein>
<dbReference type="Proteomes" id="UP001500880">
    <property type="component" value="Unassembled WGS sequence"/>
</dbReference>
<evidence type="ECO:0000259" key="3">
    <source>
        <dbReference type="Pfam" id="PF01156"/>
    </source>
</evidence>
<dbReference type="InterPro" id="IPR023186">
    <property type="entry name" value="IUNH"/>
</dbReference>
<name>A0ABP3KSS2_9BACI</name>
<dbReference type="InterPro" id="IPR036452">
    <property type="entry name" value="Ribo_hydro-like"/>
</dbReference>
<dbReference type="InterPro" id="IPR001910">
    <property type="entry name" value="Inosine/uridine_hydrolase_dom"/>
</dbReference>
<dbReference type="RefSeq" id="WP_343838060.1">
    <property type="nucleotide sequence ID" value="NZ_BAAADO010000002.1"/>
</dbReference>
<organism evidence="4 5">
    <name type="scientific">Salinibacillus aidingensis</name>
    <dbReference type="NCBI Taxonomy" id="237684"/>
    <lineage>
        <taxon>Bacteria</taxon>
        <taxon>Bacillati</taxon>
        <taxon>Bacillota</taxon>
        <taxon>Bacilli</taxon>
        <taxon>Bacillales</taxon>
        <taxon>Bacillaceae</taxon>
        <taxon>Salinibacillus</taxon>
    </lineage>
</organism>
<dbReference type="EMBL" id="BAAADO010000002">
    <property type="protein sequence ID" value="GAA0485754.1"/>
    <property type="molecule type" value="Genomic_DNA"/>
</dbReference>
<accession>A0ABP3KSS2</accession>
<evidence type="ECO:0000313" key="4">
    <source>
        <dbReference type="EMBL" id="GAA0485754.1"/>
    </source>
</evidence>